<reference evidence="3" key="2">
    <citation type="submission" date="2023-04" db="EMBL/GenBank/DDBJ databases">
        <authorList>
            <person name="Bruccoleri R.E."/>
            <person name="Oakeley E.J."/>
            <person name="Faust A.-M."/>
            <person name="Dessus-Babus S."/>
            <person name="Altorfer M."/>
            <person name="Burckhardt D."/>
            <person name="Oertli M."/>
            <person name="Naumann U."/>
            <person name="Petersen F."/>
            <person name="Wong J."/>
        </authorList>
    </citation>
    <scope>NUCLEOTIDE SEQUENCE</scope>
    <source>
        <strain evidence="3">GSM-AAB239-AS_SAM_17_03QT</strain>
        <tissue evidence="3">Leaf</tissue>
    </source>
</reference>
<comment type="caution">
    <text evidence="3">The sequence shown here is derived from an EMBL/GenBank/DDBJ whole genome shotgun (WGS) entry which is preliminary data.</text>
</comment>
<dbReference type="PANTHER" id="PTHR46631:SF4">
    <property type="entry name" value="OS06G0359400 PROTEIN"/>
    <property type="match status" value="1"/>
</dbReference>
<reference evidence="3" key="1">
    <citation type="journal article" date="2023" name="GigaByte">
        <title>Genome assembly of the bearded iris, Iris pallida Lam.</title>
        <authorList>
            <person name="Bruccoleri R.E."/>
            <person name="Oakeley E.J."/>
            <person name="Faust A.M.E."/>
            <person name="Altorfer M."/>
            <person name="Dessus-Babus S."/>
            <person name="Burckhardt D."/>
            <person name="Oertli M."/>
            <person name="Naumann U."/>
            <person name="Petersen F."/>
            <person name="Wong J."/>
        </authorList>
    </citation>
    <scope>NUCLEOTIDE SEQUENCE</scope>
    <source>
        <strain evidence="3">GSM-AAB239-AS_SAM_17_03QT</strain>
    </source>
</reference>
<keyword evidence="4" id="KW-1185">Reference proteome</keyword>
<accession>A0AAX6FS78</accession>
<gene>
    <name evidence="3" type="ORF">M6B38_131480</name>
</gene>
<proteinExistence type="predicted"/>
<feature type="transmembrane region" description="Helical" evidence="2">
    <location>
        <begin position="98"/>
        <end position="122"/>
    </location>
</feature>
<dbReference type="PANTHER" id="PTHR46631">
    <property type="entry name" value="60S RIBOSOMAL PROTEIN L18A-LIKE"/>
    <property type="match status" value="1"/>
</dbReference>
<keyword evidence="2" id="KW-1133">Transmembrane helix</keyword>
<keyword evidence="3" id="KW-0689">Ribosomal protein</keyword>
<keyword evidence="2" id="KW-0812">Transmembrane</keyword>
<feature type="region of interest" description="Disordered" evidence="1">
    <location>
        <begin position="1"/>
        <end position="50"/>
    </location>
</feature>
<keyword evidence="3" id="KW-0687">Ribonucleoprotein</keyword>
<dbReference type="GO" id="GO:0005840">
    <property type="term" value="C:ribosome"/>
    <property type="evidence" value="ECO:0007669"/>
    <property type="project" value="UniProtKB-KW"/>
</dbReference>
<evidence type="ECO:0000313" key="4">
    <source>
        <dbReference type="Proteomes" id="UP001140949"/>
    </source>
</evidence>
<dbReference type="Proteomes" id="UP001140949">
    <property type="component" value="Unassembled WGS sequence"/>
</dbReference>
<protein>
    <submittedName>
        <fullName evidence="3">60S ribosomal protein L18a-like protein</fullName>
    </submittedName>
</protein>
<organism evidence="3 4">
    <name type="scientific">Iris pallida</name>
    <name type="common">Sweet iris</name>
    <dbReference type="NCBI Taxonomy" id="29817"/>
    <lineage>
        <taxon>Eukaryota</taxon>
        <taxon>Viridiplantae</taxon>
        <taxon>Streptophyta</taxon>
        <taxon>Embryophyta</taxon>
        <taxon>Tracheophyta</taxon>
        <taxon>Spermatophyta</taxon>
        <taxon>Magnoliopsida</taxon>
        <taxon>Liliopsida</taxon>
        <taxon>Asparagales</taxon>
        <taxon>Iridaceae</taxon>
        <taxon>Iridoideae</taxon>
        <taxon>Irideae</taxon>
        <taxon>Iris</taxon>
    </lineage>
</organism>
<name>A0AAX6FS78_IRIPA</name>
<dbReference type="AlphaFoldDB" id="A0AAX6FS78"/>
<sequence>MNDEEKNGDHHLHHQQQQQYGTFGSAGGGGPPGAYPAPPPQHHPPAIGFPQPVPPPGAAGAYYAYGYQAAPGYAAVVEGRPIREPGSRPRLPCCGIGVGWFLFIVGFFCAAIPWYFGAFILLCVRRFDHREKPGYVACTIAAVIAAIAILIGVTNGDDDWW</sequence>
<feature type="compositionally biased region" description="Basic and acidic residues" evidence="1">
    <location>
        <begin position="1"/>
        <end position="10"/>
    </location>
</feature>
<feature type="transmembrane region" description="Helical" evidence="2">
    <location>
        <begin position="134"/>
        <end position="153"/>
    </location>
</feature>
<evidence type="ECO:0000256" key="1">
    <source>
        <dbReference type="SAM" id="MobiDB-lite"/>
    </source>
</evidence>
<keyword evidence="2" id="KW-0472">Membrane</keyword>
<evidence type="ECO:0000256" key="2">
    <source>
        <dbReference type="SAM" id="Phobius"/>
    </source>
</evidence>
<dbReference type="EMBL" id="JANAVB010026848">
    <property type="protein sequence ID" value="KAJ6818851.1"/>
    <property type="molecule type" value="Genomic_DNA"/>
</dbReference>
<evidence type="ECO:0000313" key="3">
    <source>
        <dbReference type="EMBL" id="KAJ6818851.1"/>
    </source>
</evidence>
<dbReference type="InterPro" id="IPR044804">
    <property type="entry name" value="Ribosomal_eL20z-like"/>
</dbReference>
<feature type="compositionally biased region" description="Pro residues" evidence="1">
    <location>
        <begin position="33"/>
        <end position="43"/>
    </location>
</feature>